<dbReference type="EC" id="1.17.4.1" evidence="2"/>
<proteinExistence type="inferred from homology"/>
<evidence type="ECO:0000256" key="2">
    <source>
        <dbReference type="ARBA" id="ARBA00012274"/>
    </source>
</evidence>
<evidence type="ECO:0000256" key="5">
    <source>
        <dbReference type="ARBA" id="ARBA00047754"/>
    </source>
</evidence>
<dbReference type="GO" id="GO:0004748">
    <property type="term" value="F:ribonucleoside-diphosphate reductase activity, thioredoxin disulfide as acceptor"/>
    <property type="evidence" value="ECO:0007669"/>
    <property type="project" value="UniProtKB-EC"/>
</dbReference>
<dbReference type="Pfam" id="PF12637">
    <property type="entry name" value="TSCPD"/>
    <property type="match status" value="1"/>
</dbReference>
<dbReference type="RefSeq" id="WP_132205611.1">
    <property type="nucleotide sequence ID" value="NZ_SMKY01000440.1"/>
</dbReference>
<sequence length="171" mass="18496">MTTAVTIGAERFYLTANARSDGTLGEVFISWGKQGQTQAGLMDIYAVALSVGLQHGVPLLDLIRQGLDLYFVPNGHTDDPDIPRVRSVVDWVARRLAIDWLPYEVRVAEGILTVDERVTAAGDWLAAETAKIPTVQTQVPSADPAADPDEVMVAFRAELASGIGTPVQPRR</sequence>
<comment type="caution">
    <text evidence="7">The sequence shown here is derived from an EMBL/GenBank/DDBJ whole genome shotgun (WGS) entry which is preliminary data.</text>
</comment>
<dbReference type="InterPro" id="IPR024434">
    <property type="entry name" value="TSCPD_dom"/>
</dbReference>
<protein>
    <recommendedName>
        <fullName evidence="2">ribonucleoside-diphosphate reductase</fullName>
        <ecNumber evidence="2">1.17.4.1</ecNumber>
    </recommendedName>
</protein>
<name>A0A4R4ZUQ9_9ACTN</name>
<dbReference type="GO" id="GO:0071897">
    <property type="term" value="P:DNA biosynthetic process"/>
    <property type="evidence" value="ECO:0007669"/>
    <property type="project" value="UniProtKB-KW"/>
</dbReference>
<keyword evidence="8" id="KW-1185">Reference proteome</keyword>
<evidence type="ECO:0000313" key="7">
    <source>
        <dbReference type="EMBL" id="TDD62595.1"/>
    </source>
</evidence>
<dbReference type="OrthoDB" id="9762933at2"/>
<evidence type="ECO:0000256" key="3">
    <source>
        <dbReference type="ARBA" id="ARBA00022634"/>
    </source>
</evidence>
<dbReference type="EMBL" id="SMKY01000440">
    <property type="protein sequence ID" value="TDD62595.1"/>
    <property type="molecule type" value="Genomic_DNA"/>
</dbReference>
<evidence type="ECO:0000256" key="1">
    <source>
        <dbReference type="ARBA" id="ARBA00007405"/>
    </source>
</evidence>
<gene>
    <name evidence="7" type="ORF">E1293_43960</name>
</gene>
<keyword evidence="3" id="KW-0237">DNA synthesis</keyword>
<organism evidence="7 8">
    <name type="scientific">Actinomadura darangshiensis</name>
    <dbReference type="NCBI Taxonomy" id="705336"/>
    <lineage>
        <taxon>Bacteria</taxon>
        <taxon>Bacillati</taxon>
        <taxon>Actinomycetota</taxon>
        <taxon>Actinomycetes</taxon>
        <taxon>Streptosporangiales</taxon>
        <taxon>Thermomonosporaceae</taxon>
        <taxon>Actinomadura</taxon>
    </lineage>
</organism>
<dbReference type="Proteomes" id="UP000295578">
    <property type="component" value="Unassembled WGS sequence"/>
</dbReference>
<comment type="similarity">
    <text evidence="1">Belongs to the ribonucleoside diphosphate reductase class-2 family.</text>
</comment>
<evidence type="ECO:0000259" key="6">
    <source>
        <dbReference type="Pfam" id="PF12637"/>
    </source>
</evidence>
<comment type="catalytic activity">
    <reaction evidence="5">
        <text>a 2'-deoxyribonucleoside 5'-diphosphate + [thioredoxin]-disulfide + H2O = a ribonucleoside 5'-diphosphate + [thioredoxin]-dithiol</text>
        <dbReference type="Rhea" id="RHEA:23252"/>
        <dbReference type="Rhea" id="RHEA-COMP:10698"/>
        <dbReference type="Rhea" id="RHEA-COMP:10700"/>
        <dbReference type="ChEBI" id="CHEBI:15377"/>
        <dbReference type="ChEBI" id="CHEBI:29950"/>
        <dbReference type="ChEBI" id="CHEBI:50058"/>
        <dbReference type="ChEBI" id="CHEBI:57930"/>
        <dbReference type="ChEBI" id="CHEBI:73316"/>
        <dbReference type="EC" id="1.17.4.1"/>
    </reaction>
</comment>
<evidence type="ECO:0000256" key="4">
    <source>
        <dbReference type="ARBA" id="ARBA00022741"/>
    </source>
</evidence>
<reference evidence="7 8" key="1">
    <citation type="submission" date="2019-03" db="EMBL/GenBank/DDBJ databases">
        <title>Draft genome sequences of novel Actinobacteria.</title>
        <authorList>
            <person name="Sahin N."/>
            <person name="Ay H."/>
            <person name="Saygin H."/>
        </authorList>
    </citation>
    <scope>NUCLEOTIDE SEQUENCE [LARGE SCALE GENOMIC DNA]</scope>
    <source>
        <strain evidence="7 8">DSM 45941</strain>
    </source>
</reference>
<dbReference type="GO" id="GO:0000166">
    <property type="term" value="F:nucleotide binding"/>
    <property type="evidence" value="ECO:0007669"/>
    <property type="project" value="UniProtKB-KW"/>
</dbReference>
<feature type="domain" description="TSCPD" evidence="6">
    <location>
        <begin position="4"/>
        <end position="97"/>
    </location>
</feature>
<evidence type="ECO:0000313" key="8">
    <source>
        <dbReference type="Proteomes" id="UP000295578"/>
    </source>
</evidence>
<keyword evidence="4" id="KW-0547">Nucleotide-binding</keyword>
<dbReference type="AlphaFoldDB" id="A0A4R4ZUQ9"/>
<accession>A0A4R4ZUQ9</accession>